<keyword evidence="1" id="KW-0732">Signal</keyword>
<protein>
    <submittedName>
        <fullName evidence="2">Uncharacterized protein</fullName>
    </submittedName>
</protein>
<sequence length="116" mass="11887">MYALTLLIAALGMVAAAPSSDFELRQVASVASVDRYTGGGCTGTVCNKAGSGDLYAGCNAIEGACQASLKLNYANAGCKVAIWRDSLCKDTAQFANVTSYDCYALGPPIKGISVTC</sequence>
<evidence type="ECO:0000313" key="3">
    <source>
        <dbReference type="Proteomes" id="UP000799424"/>
    </source>
</evidence>
<dbReference type="OrthoDB" id="3679644at2759"/>
<dbReference type="Proteomes" id="UP000799424">
    <property type="component" value="Unassembled WGS sequence"/>
</dbReference>
<evidence type="ECO:0000256" key="1">
    <source>
        <dbReference type="SAM" id="SignalP"/>
    </source>
</evidence>
<name>A0A6A7AII9_9PLEO</name>
<organism evidence="2 3">
    <name type="scientific">Ophiobolus disseminans</name>
    <dbReference type="NCBI Taxonomy" id="1469910"/>
    <lineage>
        <taxon>Eukaryota</taxon>
        <taxon>Fungi</taxon>
        <taxon>Dikarya</taxon>
        <taxon>Ascomycota</taxon>
        <taxon>Pezizomycotina</taxon>
        <taxon>Dothideomycetes</taxon>
        <taxon>Pleosporomycetidae</taxon>
        <taxon>Pleosporales</taxon>
        <taxon>Pleosporineae</taxon>
        <taxon>Phaeosphaeriaceae</taxon>
        <taxon>Ophiobolus</taxon>
    </lineage>
</organism>
<proteinExistence type="predicted"/>
<gene>
    <name evidence="2" type="ORF">CC86DRAFT_280362</name>
</gene>
<keyword evidence="3" id="KW-1185">Reference proteome</keyword>
<feature type="signal peptide" evidence="1">
    <location>
        <begin position="1"/>
        <end position="16"/>
    </location>
</feature>
<dbReference type="AlphaFoldDB" id="A0A6A7AII9"/>
<accession>A0A6A7AII9</accession>
<evidence type="ECO:0000313" key="2">
    <source>
        <dbReference type="EMBL" id="KAF2832489.1"/>
    </source>
</evidence>
<dbReference type="EMBL" id="MU006217">
    <property type="protein sequence ID" value="KAF2832489.1"/>
    <property type="molecule type" value="Genomic_DNA"/>
</dbReference>
<reference evidence="2" key="1">
    <citation type="journal article" date="2020" name="Stud. Mycol.">
        <title>101 Dothideomycetes genomes: a test case for predicting lifestyles and emergence of pathogens.</title>
        <authorList>
            <person name="Haridas S."/>
            <person name="Albert R."/>
            <person name="Binder M."/>
            <person name="Bloem J."/>
            <person name="Labutti K."/>
            <person name="Salamov A."/>
            <person name="Andreopoulos B."/>
            <person name="Baker S."/>
            <person name="Barry K."/>
            <person name="Bills G."/>
            <person name="Bluhm B."/>
            <person name="Cannon C."/>
            <person name="Castanera R."/>
            <person name="Culley D."/>
            <person name="Daum C."/>
            <person name="Ezra D."/>
            <person name="Gonzalez J."/>
            <person name="Henrissat B."/>
            <person name="Kuo A."/>
            <person name="Liang C."/>
            <person name="Lipzen A."/>
            <person name="Lutzoni F."/>
            <person name="Magnuson J."/>
            <person name="Mondo S."/>
            <person name="Nolan M."/>
            <person name="Ohm R."/>
            <person name="Pangilinan J."/>
            <person name="Park H.-J."/>
            <person name="Ramirez L."/>
            <person name="Alfaro M."/>
            <person name="Sun H."/>
            <person name="Tritt A."/>
            <person name="Yoshinaga Y."/>
            <person name="Zwiers L.-H."/>
            <person name="Turgeon B."/>
            <person name="Goodwin S."/>
            <person name="Spatafora J."/>
            <person name="Crous P."/>
            <person name="Grigoriev I."/>
        </authorList>
    </citation>
    <scope>NUCLEOTIDE SEQUENCE</scope>
    <source>
        <strain evidence="2">CBS 113818</strain>
    </source>
</reference>
<feature type="chain" id="PRO_5025345502" evidence="1">
    <location>
        <begin position="17"/>
        <end position="116"/>
    </location>
</feature>